<accession>A0A7G9YZA9</accession>
<name>A0A7G9YZA9_9EURY</name>
<sequence>MAEAELKIKIPKEFEKEAKSWGGGFATSVPGILEA</sequence>
<organism evidence="1">
    <name type="scientific">Candidatus Methanophagaceae archaeon ANME-1 ERB6</name>
    <dbReference type="NCBI Taxonomy" id="2759912"/>
    <lineage>
        <taxon>Archaea</taxon>
        <taxon>Methanobacteriati</taxon>
        <taxon>Methanobacteriota</taxon>
        <taxon>Stenosarchaea group</taxon>
        <taxon>Methanomicrobia</taxon>
        <taxon>Candidatus Methanophagales</taxon>
        <taxon>Candidatus Methanophagaceae</taxon>
    </lineage>
</organism>
<gene>
    <name evidence="1" type="ORF">GMAEILFI_00015</name>
</gene>
<reference evidence="1" key="1">
    <citation type="submission" date="2020-06" db="EMBL/GenBank/DDBJ databases">
        <title>Unique genomic features of the anaerobic methanotrophic archaea.</title>
        <authorList>
            <person name="Chadwick G.L."/>
            <person name="Skennerton C.T."/>
            <person name="Laso-Perez R."/>
            <person name="Leu A.O."/>
            <person name="Speth D.R."/>
            <person name="Yu H."/>
            <person name="Morgan-Lang C."/>
            <person name="Hatzenpichler R."/>
            <person name="Goudeau D."/>
            <person name="Malmstrom R."/>
            <person name="Brazelton W.J."/>
            <person name="Woyke T."/>
            <person name="Hallam S.J."/>
            <person name="Tyson G.W."/>
            <person name="Wegener G."/>
            <person name="Boetius A."/>
            <person name="Orphan V."/>
        </authorList>
    </citation>
    <scope>NUCLEOTIDE SEQUENCE</scope>
</reference>
<protein>
    <submittedName>
        <fullName evidence="1">Uncharacterized protein</fullName>
    </submittedName>
</protein>
<proteinExistence type="predicted"/>
<dbReference type="AlphaFoldDB" id="A0A7G9YZA9"/>
<evidence type="ECO:0000313" key="1">
    <source>
        <dbReference type="EMBL" id="QNO53343.1"/>
    </source>
</evidence>
<dbReference type="EMBL" id="MT631538">
    <property type="protein sequence ID" value="QNO53343.1"/>
    <property type="molecule type" value="Genomic_DNA"/>
</dbReference>